<evidence type="ECO:0000313" key="2">
    <source>
        <dbReference type="EMBL" id="GAG80047.1"/>
    </source>
</evidence>
<dbReference type="Pfam" id="PF01837">
    <property type="entry name" value="HcyBio"/>
    <property type="match status" value="1"/>
</dbReference>
<feature type="domain" description="Homocysteine biosynthesis enzyme sulfur-incorporation" evidence="1">
    <location>
        <begin position="22"/>
        <end position="259"/>
    </location>
</feature>
<sequence>MVLLANKRKLSDIKKKIHNGNANVLTAQEFISRIDKGEHFKFEDIDVITTATKGLMSGIMGVFSFRLAPSKTLRKFTEISLNGVPAFPGPCPNEYLGIADLIVYGTAQSITRENYCGGSLFRQLVEGKPISIHARSSEGEIIDKDLTLEEMQYAKLMGTRQAIKNYNAMLNCETYQVDTIFSCQSFEPNKSELTFSGCGALNPFQNDPHFQTFGVGTPLLVNGAHGYLMGPGTRNYVAKPNMMTIAPMNQMKPEYLGALVA</sequence>
<organism evidence="2">
    <name type="scientific">marine sediment metagenome</name>
    <dbReference type="NCBI Taxonomy" id="412755"/>
    <lineage>
        <taxon>unclassified sequences</taxon>
        <taxon>metagenomes</taxon>
        <taxon>ecological metagenomes</taxon>
    </lineage>
</organism>
<accession>X1BFS8</accession>
<feature type="non-terminal residue" evidence="2">
    <location>
        <position position="261"/>
    </location>
</feature>
<dbReference type="InterPro" id="IPR002708">
    <property type="entry name" value="HcyBio"/>
</dbReference>
<gene>
    <name evidence="2" type="ORF">S01H4_21444</name>
</gene>
<reference evidence="2" key="1">
    <citation type="journal article" date="2014" name="Front. Microbiol.">
        <title>High frequency of phylogenetically diverse reductive dehalogenase-homologous genes in deep subseafloor sedimentary metagenomes.</title>
        <authorList>
            <person name="Kawai M."/>
            <person name="Futagami T."/>
            <person name="Toyoda A."/>
            <person name="Takaki Y."/>
            <person name="Nishi S."/>
            <person name="Hori S."/>
            <person name="Arai W."/>
            <person name="Tsubouchi T."/>
            <person name="Morono Y."/>
            <person name="Uchiyama I."/>
            <person name="Ito T."/>
            <person name="Fujiyama A."/>
            <person name="Inagaki F."/>
            <person name="Takami H."/>
        </authorList>
    </citation>
    <scope>NUCLEOTIDE SEQUENCE</scope>
    <source>
        <strain evidence="2">Expedition CK06-06</strain>
    </source>
</reference>
<name>X1BFS8_9ZZZZ</name>
<dbReference type="EMBL" id="BART01009717">
    <property type="protein sequence ID" value="GAG80047.1"/>
    <property type="molecule type" value="Genomic_DNA"/>
</dbReference>
<proteinExistence type="predicted"/>
<comment type="caution">
    <text evidence="2">The sequence shown here is derived from an EMBL/GenBank/DDBJ whole genome shotgun (WGS) entry which is preliminary data.</text>
</comment>
<dbReference type="AlphaFoldDB" id="X1BFS8"/>
<protein>
    <recommendedName>
        <fullName evidence="1">Homocysteine biosynthesis enzyme sulfur-incorporation domain-containing protein</fullName>
    </recommendedName>
</protein>
<evidence type="ECO:0000259" key="1">
    <source>
        <dbReference type="Pfam" id="PF01837"/>
    </source>
</evidence>